<evidence type="ECO:0000256" key="5">
    <source>
        <dbReference type="ARBA" id="ARBA00023242"/>
    </source>
</evidence>
<keyword evidence="7" id="KW-1185">Reference proteome</keyword>
<keyword evidence="5" id="KW-0539">Nucleus</keyword>
<keyword evidence="2" id="KW-0805">Transcription regulation</keyword>
<protein>
    <recommendedName>
        <fullName evidence="8">B3 domain-containing protein</fullName>
    </recommendedName>
</protein>
<evidence type="ECO:0000256" key="1">
    <source>
        <dbReference type="ARBA" id="ARBA00004123"/>
    </source>
</evidence>
<keyword evidence="4" id="KW-0804">Transcription</keyword>
<dbReference type="OrthoDB" id="1060491at2759"/>
<dbReference type="GO" id="GO:0005634">
    <property type="term" value="C:nucleus"/>
    <property type="evidence" value="ECO:0007669"/>
    <property type="project" value="UniProtKB-SubCell"/>
</dbReference>
<dbReference type="Gene3D" id="2.40.330.10">
    <property type="entry name" value="DNA-binding pseudobarrel domain"/>
    <property type="match status" value="1"/>
</dbReference>
<evidence type="ECO:0000313" key="7">
    <source>
        <dbReference type="Proteomes" id="UP000824120"/>
    </source>
</evidence>
<evidence type="ECO:0000256" key="2">
    <source>
        <dbReference type="ARBA" id="ARBA00023015"/>
    </source>
</evidence>
<name>A0A9J6AUZ3_SOLCO</name>
<dbReference type="Pfam" id="PF03754">
    <property type="entry name" value="At2g31720-like"/>
    <property type="match status" value="1"/>
</dbReference>
<dbReference type="PANTHER" id="PTHR31541:SF63">
    <property type="entry name" value="TOSPOVIRUS RESISTANCE PROTEIN A"/>
    <property type="match status" value="1"/>
</dbReference>
<keyword evidence="3" id="KW-0238">DNA-binding</keyword>
<organism evidence="6 7">
    <name type="scientific">Solanum commersonii</name>
    <name type="common">Commerson's wild potato</name>
    <name type="synonym">Commerson's nightshade</name>
    <dbReference type="NCBI Taxonomy" id="4109"/>
    <lineage>
        <taxon>Eukaryota</taxon>
        <taxon>Viridiplantae</taxon>
        <taxon>Streptophyta</taxon>
        <taxon>Embryophyta</taxon>
        <taxon>Tracheophyta</taxon>
        <taxon>Spermatophyta</taxon>
        <taxon>Magnoliopsida</taxon>
        <taxon>eudicotyledons</taxon>
        <taxon>Gunneridae</taxon>
        <taxon>Pentapetalae</taxon>
        <taxon>asterids</taxon>
        <taxon>lamiids</taxon>
        <taxon>Solanales</taxon>
        <taxon>Solanaceae</taxon>
        <taxon>Solanoideae</taxon>
        <taxon>Solaneae</taxon>
        <taxon>Solanum</taxon>
    </lineage>
</organism>
<evidence type="ECO:0000256" key="4">
    <source>
        <dbReference type="ARBA" id="ARBA00023163"/>
    </source>
</evidence>
<dbReference type="Proteomes" id="UP000824120">
    <property type="component" value="Chromosome 2"/>
</dbReference>
<dbReference type="InterPro" id="IPR015300">
    <property type="entry name" value="DNA-bd_pseudobarrel_sf"/>
</dbReference>
<gene>
    <name evidence="6" type="ORF">H5410_013276</name>
</gene>
<dbReference type="EMBL" id="JACXVP010000002">
    <property type="protein sequence ID" value="KAG5628058.1"/>
    <property type="molecule type" value="Genomic_DNA"/>
</dbReference>
<dbReference type="PANTHER" id="PTHR31541">
    <property type="entry name" value="B3 DOMAIN PLANT PROTEIN-RELATED"/>
    <property type="match status" value="1"/>
</dbReference>
<sequence>MSNRFLNTGGEELLNMLNGAKMSEMNVSLIEPSCQVGQINLRKWTMNKNNGKTSSSYVLVKHWNDVTKRNGLESGMKMQLWAFRKDENLCFALVKIS</sequence>
<comment type="subcellular location">
    <subcellularLocation>
        <location evidence="1">Nucleus</location>
    </subcellularLocation>
</comment>
<dbReference type="SUPFAM" id="SSF101936">
    <property type="entry name" value="DNA-binding pseudobarrel domain"/>
    <property type="match status" value="1"/>
</dbReference>
<proteinExistence type="predicted"/>
<evidence type="ECO:0000313" key="6">
    <source>
        <dbReference type="EMBL" id="KAG5628058.1"/>
    </source>
</evidence>
<dbReference type="InterPro" id="IPR005508">
    <property type="entry name" value="At2g31720-like"/>
</dbReference>
<dbReference type="AlphaFoldDB" id="A0A9J6AUZ3"/>
<evidence type="ECO:0008006" key="8">
    <source>
        <dbReference type="Google" id="ProtNLM"/>
    </source>
</evidence>
<evidence type="ECO:0000256" key="3">
    <source>
        <dbReference type="ARBA" id="ARBA00023125"/>
    </source>
</evidence>
<reference evidence="6 7" key="1">
    <citation type="submission" date="2020-09" db="EMBL/GenBank/DDBJ databases">
        <title>De no assembly of potato wild relative species, Solanum commersonii.</title>
        <authorList>
            <person name="Cho K."/>
        </authorList>
    </citation>
    <scope>NUCLEOTIDE SEQUENCE [LARGE SCALE GENOMIC DNA]</scope>
    <source>
        <strain evidence="6">LZ3.2</strain>
        <tissue evidence="6">Leaf</tissue>
    </source>
</reference>
<comment type="caution">
    <text evidence="6">The sequence shown here is derived from an EMBL/GenBank/DDBJ whole genome shotgun (WGS) entry which is preliminary data.</text>
</comment>
<accession>A0A9J6AUZ3</accession>
<dbReference type="GO" id="GO:0003677">
    <property type="term" value="F:DNA binding"/>
    <property type="evidence" value="ECO:0007669"/>
    <property type="project" value="UniProtKB-KW"/>
</dbReference>